<comment type="caution">
    <text evidence="2">The sequence shown here is derived from an EMBL/GenBank/DDBJ whole genome shotgun (WGS) entry which is preliminary data.</text>
</comment>
<protein>
    <submittedName>
        <fullName evidence="2">ImmA/IrrE family metallo-endopeptidase</fullName>
    </submittedName>
</protein>
<dbReference type="Proteomes" id="UP000476310">
    <property type="component" value="Unassembled WGS sequence"/>
</dbReference>
<dbReference type="InterPro" id="IPR010359">
    <property type="entry name" value="IrrE_HExxH"/>
</dbReference>
<dbReference type="AlphaFoldDB" id="A0A6G4AVN8"/>
<name>A0A6G4AVN8_9ACTN</name>
<reference evidence="2" key="1">
    <citation type="submission" date="2020-02" db="EMBL/GenBank/DDBJ databases">
        <title>A new Streptomyces sp. for controlling soil-borne diseases.</title>
        <authorList>
            <person name="Li X."/>
            <person name="Tian Y."/>
            <person name="Gao K."/>
        </authorList>
    </citation>
    <scope>NUCLEOTIDE SEQUENCE [LARGE SCALE GENOMIC DNA]</scope>
    <source>
        <strain evidence="2">0250</strain>
    </source>
</reference>
<feature type="domain" description="IrrE N-terminal-like" evidence="1">
    <location>
        <begin position="64"/>
        <end position="108"/>
    </location>
</feature>
<evidence type="ECO:0000259" key="1">
    <source>
        <dbReference type="Pfam" id="PF06114"/>
    </source>
</evidence>
<accession>A0A6G4AVN8</accession>
<proteinExistence type="predicted"/>
<evidence type="ECO:0000313" key="3">
    <source>
        <dbReference type="Proteomes" id="UP000476310"/>
    </source>
</evidence>
<dbReference type="Pfam" id="PF06114">
    <property type="entry name" value="Peptidase_M78"/>
    <property type="match status" value="1"/>
</dbReference>
<organism evidence="2 3">
    <name type="scientific">Streptomyces rhizosphaericus</name>
    <dbReference type="NCBI Taxonomy" id="114699"/>
    <lineage>
        <taxon>Bacteria</taxon>
        <taxon>Bacillati</taxon>
        <taxon>Actinomycetota</taxon>
        <taxon>Actinomycetes</taxon>
        <taxon>Kitasatosporales</taxon>
        <taxon>Streptomycetaceae</taxon>
        <taxon>Streptomyces</taxon>
        <taxon>Streptomyces violaceusniger group</taxon>
    </lineage>
</organism>
<sequence>MMVMRWRRRDTSQDSKALQRRCEERVRAIGLTGDQPLTVEDLCARLGRLYGRPIHVIPLTLPRGSPDGLLVSANDRDFIVVENRLAPVHQHQVMLHELGHFICDHETTPVMTPEASRLLLPSLDPELVRRVLGRDHSNSEAEQEAEYVGSIIGRRISTWAIERTWDIPPEAEELVARLSALEKPTQRDRSE</sequence>
<dbReference type="EMBL" id="JAAIKT010000113">
    <property type="protein sequence ID" value="NEW77332.1"/>
    <property type="molecule type" value="Genomic_DNA"/>
</dbReference>
<keyword evidence="3" id="KW-1185">Reference proteome</keyword>
<gene>
    <name evidence="2" type="ORF">G4H13_45180</name>
</gene>
<evidence type="ECO:0000313" key="2">
    <source>
        <dbReference type="EMBL" id="NEW77332.1"/>
    </source>
</evidence>